<reference evidence="2" key="2">
    <citation type="submission" date="2015-07" db="EMBL/GenBank/DDBJ databases">
        <title>The genome sequence of Plasmodium falciparum RAJ116.</title>
        <authorList>
            <consortium name="The Broad Institute Genome Sequencing Platform"/>
            <person name="Volkman S.K."/>
            <person name="Neafsey D.E."/>
            <person name="Dash A.P."/>
            <person name="Chitnis C.E."/>
            <person name="Hartl D.L."/>
            <person name="Young S.K."/>
            <person name="Kodira C.D."/>
            <person name="Zeng Q."/>
            <person name="Koehrsen M."/>
            <person name="Godfrey P."/>
            <person name="Alvarado L."/>
            <person name="Berlin A."/>
            <person name="Borenstein D."/>
            <person name="Chen Z."/>
            <person name="Engels R."/>
            <person name="Freedman E."/>
            <person name="Gellesch M."/>
            <person name="Goldberg J."/>
            <person name="Griggs A."/>
            <person name="Gujja S."/>
            <person name="Heiman D."/>
            <person name="Hepburn T."/>
            <person name="Howarth C."/>
            <person name="Jen D."/>
            <person name="Larson L."/>
            <person name="Lewis B."/>
            <person name="Mehta T."/>
            <person name="Park D."/>
            <person name="Pearson M."/>
            <person name="Roberts A."/>
            <person name="Saif S."/>
            <person name="Shea T."/>
            <person name="Shenoy N."/>
            <person name="Sisk P."/>
            <person name="Stolte C."/>
            <person name="Sykes S."/>
            <person name="Walk T."/>
            <person name="White J."/>
            <person name="Yandava C."/>
            <person name="Wirth D.F."/>
            <person name="Nusbaum C."/>
            <person name="Birren B."/>
        </authorList>
    </citation>
    <scope>NUCLEOTIDE SEQUENCE [LARGE SCALE GENOMIC DNA]</scope>
    <source>
        <strain evidence="2">RAJ116</strain>
    </source>
</reference>
<gene>
    <name evidence="1" type="ORF">PFLG_00623</name>
</gene>
<evidence type="ECO:0000313" key="1">
    <source>
        <dbReference type="EMBL" id="KNC35987.1"/>
    </source>
</evidence>
<protein>
    <submittedName>
        <fullName evidence="1">Uncharacterized protein</fullName>
    </submittedName>
</protein>
<accession>A0A0L0CUQ0</accession>
<proteinExistence type="predicted"/>
<dbReference type="Proteomes" id="UP000054566">
    <property type="component" value="Unassembled WGS sequence"/>
</dbReference>
<reference evidence="2" key="1">
    <citation type="submission" date="2015-07" db="EMBL/GenBank/DDBJ databases">
        <title>Annotation of Plasmodium falciparum RAJ116.</title>
        <authorList>
            <consortium name="The Broad Institute Genome Sequencing Platform"/>
            <person name="Volkman S.K."/>
            <person name="Neafsey D.E."/>
            <person name="Dash A.P."/>
            <person name="Chitnis C.E."/>
            <person name="Hartl D.L."/>
            <person name="Young S.K."/>
            <person name="Zeng Q."/>
            <person name="Koehrsen M."/>
            <person name="Alvarado L."/>
            <person name="Berlin A."/>
            <person name="Borenstein D."/>
            <person name="Chapman S.B."/>
            <person name="Chen Z."/>
            <person name="Engels R."/>
            <person name="Freedman E."/>
            <person name="Gellesch M."/>
            <person name="Goldberg J."/>
            <person name="Griggs A."/>
            <person name="Gujja S."/>
            <person name="Heilman E.R."/>
            <person name="Heiman D.I."/>
            <person name="Howarth C."/>
            <person name="Jen D."/>
            <person name="Larson L."/>
            <person name="Mehta T."/>
            <person name="Neiman D."/>
            <person name="Park D."/>
            <person name="Pearson M."/>
            <person name="Roberts A."/>
            <person name="Saif S."/>
            <person name="Shea T."/>
            <person name="Shenoy N."/>
            <person name="Sisk P."/>
            <person name="Stolte C."/>
            <person name="Sykes S."/>
            <person name="Walk T."/>
            <person name="White J."/>
            <person name="Yandava C."/>
            <person name="Haas B."/>
            <person name="Henn M.R."/>
            <person name="Nusbaum C."/>
            <person name="Birren B."/>
        </authorList>
    </citation>
    <scope>NUCLEOTIDE SEQUENCE [LARGE SCALE GENOMIC DNA]</scope>
    <source>
        <strain evidence="2">RAJ116</strain>
    </source>
</reference>
<dbReference type="OrthoDB" id="432970at2759"/>
<dbReference type="AlphaFoldDB" id="A0A0L0CUQ0"/>
<feature type="non-terminal residue" evidence="1">
    <location>
        <position position="134"/>
    </location>
</feature>
<organism evidence="1 2">
    <name type="scientific">Plasmodium falciparum RAJ116</name>
    <dbReference type="NCBI Taxonomy" id="580058"/>
    <lineage>
        <taxon>Eukaryota</taxon>
        <taxon>Sar</taxon>
        <taxon>Alveolata</taxon>
        <taxon>Apicomplexa</taxon>
        <taxon>Aconoidasida</taxon>
        <taxon>Haemosporida</taxon>
        <taxon>Plasmodiidae</taxon>
        <taxon>Plasmodium</taxon>
        <taxon>Plasmodium (Laverania)</taxon>
    </lineage>
</organism>
<name>A0A0L0CUQ0_PLAFA</name>
<evidence type="ECO:0000313" key="2">
    <source>
        <dbReference type="Proteomes" id="UP000054566"/>
    </source>
</evidence>
<dbReference type="EMBL" id="GG663974">
    <property type="protein sequence ID" value="KNC35987.1"/>
    <property type="molecule type" value="Genomic_DNA"/>
</dbReference>
<sequence length="134" mass="16630">MNISDIEFLNHVTNIKNMDILQLFSKDWMIYHEHIVYINVYLHNHKDIIDIIQDERMNIILKKVKRKRKIYICEYVQNFELILRDLIKIYFIRFLYFEKKEENISILNKNEKVQYENMMDEDTLNHIRISSYIL</sequence>